<evidence type="ECO:0000313" key="3">
    <source>
        <dbReference type="Proteomes" id="UP000225264"/>
    </source>
</evidence>
<reference evidence="1 3" key="1">
    <citation type="submission" date="2017-10" db="EMBL/GenBank/DDBJ databases">
        <title>Genome and in vitro analysis of Escherichia coli resistant to antibiotic.</title>
        <authorList>
            <person name="Pereira U.P."/>
            <person name="Facimoto C.T."/>
            <person name="Campos P.A."/>
            <person name="Araujo B.F."/>
            <person name="Royer S."/>
            <person name="Goncalves I.R."/>
            <person name="Ferreira M.L."/>
            <person name="Gontijo P."/>
            <person name="Ribas R.M."/>
        </authorList>
    </citation>
    <scope>NUCLEOTIDE SEQUENCE [LARGE SCALE GENOMIC DNA]</scope>
    <source>
        <strain evidence="1 3">UFU_EC98</strain>
    </source>
</reference>
<proteinExistence type="predicted"/>
<accession>A0A1Y4KAR9</accession>
<dbReference type="EMBL" id="CP024092">
    <property type="protein sequence ID" value="ATP22370.1"/>
    <property type="molecule type" value="Genomic_DNA"/>
</dbReference>
<organism evidence="2 4">
    <name type="scientific">Escherichia coli</name>
    <dbReference type="NCBI Taxonomy" id="562"/>
    <lineage>
        <taxon>Bacteria</taxon>
        <taxon>Pseudomonadati</taxon>
        <taxon>Pseudomonadota</taxon>
        <taxon>Gammaproteobacteria</taxon>
        <taxon>Enterobacterales</taxon>
        <taxon>Enterobacteriaceae</taxon>
        <taxon>Escherichia</taxon>
    </lineage>
</organism>
<evidence type="ECO:0000313" key="2">
    <source>
        <dbReference type="EMBL" id="TXU27902.1"/>
    </source>
</evidence>
<reference evidence="2 4" key="2">
    <citation type="submission" date="2018-09" db="EMBL/GenBank/DDBJ databases">
        <title>Persistent metagenomic signatures of early life antibiotic treatment in the infant gut microbiota and resistome.</title>
        <authorList>
            <person name="Gasparrini A.J."/>
        </authorList>
    </citation>
    <scope>NUCLEOTIDE SEQUENCE [LARGE SCALE GENOMIC DNA]</scope>
    <source>
        <strain evidence="2 4">T0181B.E-10</strain>
    </source>
</reference>
<dbReference type="RefSeq" id="WP_001299348.1">
    <property type="nucleotide sequence ID" value="NZ_VESC01000101.1"/>
</dbReference>
<dbReference type="Proteomes" id="UP000460654">
    <property type="component" value="Unassembled WGS sequence"/>
</dbReference>
<gene>
    <name evidence="1" type="ORF">CQ842_01485</name>
    <name evidence="2" type="ORF">D4N09_26925</name>
</gene>
<protein>
    <submittedName>
        <fullName evidence="2">Uncharacterized protein</fullName>
    </submittedName>
</protein>
<dbReference type="EMBL" id="QYOH01000193">
    <property type="protein sequence ID" value="TXU27902.1"/>
    <property type="molecule type" value="Genomic_DNA"/>
</dbReference>
<sequence>MMSFSENNSLLPGKIRNTGINIYLTSPLQRWVYIELFPKLSLLIPIRYYKYGKNITTNSG</sequence>
<evidence type="ECO:0000313" key="1">
    <source>
        <dbReference type="EMBL" id="ATP22370.1"/>
    </source>
</evidence>
<dbReference type="AlphaFoldDB" id="A0A1Y4KAR9"/>
<name>A0A1Y4KAR9_ECOLX</name>
<evidence type="ECO:0000313" key="4">
    <source>
        <dbReference type="Proteomes" id="UP000460654"/>
    </source>
</evidence>